<name>A0ABU2JEI3_9ACTN</name>
<dbReference type="Pfam" id="PF12710">
    <property type="entry name" value="HAD"/>
    <property type="match status" value="1"/>
</dbReference>
<proteinExistence type="inferred from homology"/>
<organism evidence="6 7">
    <name type="scientific">Jatrophihabitans lederbergiae</name>
    <dbReference type="NCBI Taxonomy" id="3075547"/>
    <lineage>
        <taxon>Bacteria</taxon>
        <taxon>Bacillati</taxon>
        <taxon>Actinomycetota</taxon>
        <taxon>Actinomycetes</taxon>
        <taxon>Jatrophihabitantales</taxon>
        <taxon>Jatrophihabitantaceae</taxon>
        <taxon>Jatrophihabitans</taxon>
    </lineage>
</organism>
<evidence type="ECO:0000256" key="4">
    <source>
        <dbReference type="ARBA" id="ARBA00022842"/>
    </source>
</evidence>
<dbReference type="Proteomes" id="UP001183176">
    <property type="component" value="Unassembled WGS sequence"/>
</dbReference>
<dbReference type="GO" id="GO:0016787">
    <property type="term" value="F:hydrolase activity"/>
    <property type="evidence" value="ECO:0007669"/>
    <property type="project" value="UniProtKB-KW"/>
</dbReference>
<dbReference type="PANTHER" id="PTHR43344">
    <property type="entry name" value="PHOSPHOSERINE PHOSPHATASE"/>
    <property type="match status" value="1"/>
</dbReference>
<evidence type="ECO:0000313" key="6">
    <source>
        <dbReference type="EMBL" id="MDT0263390.1"/>
    </source>
</evidence>
<keyword evidence="5" id="KW-1133">Transmembrane helix</keyword>
<dbReference type="InterPro" id="IPR023214">
    <property type="entry name" value="HAD_sf"/>
</dbReference>
<keyword evidence="5" id="KW-0472">Membrane</keyword>
<dbReference type="EMBL" id="JAVREH010000037">
    <property type="protein sequence ID" value="MDT0263390.1"/>
    <property type="molecule type" value="Genomic_DNA"/>
</dbReference>
<protein>
    <submittedName>
        <fullName evidence="6">HAD-IB family hydrolase</fullName>
    </submittedName>
</protein>
<gene>
    <name evidence="6" type="ORF">RM423_18570</name>
</gene>
<keyword evidence="7" id="KW-1185">Reference proteome</keyword>
<keyword evidence="5" id="KW-0812">Transmembrane</keyword>
<dbReference type="CDD" id="cd02612">
    <property type="entry name" value="HAD_PGPPase"/>
    <property type="match status" value="1"/>
</dbReference>
<evidence type="ECO:0000256" key="1">
    <source>
        <dbReference type="ARBA" id="ARBA00009184"/>
    </source>
</evidence>
<evidence type="ECO:0000256" key="3">
    <source>
        <dbReference type="ARBA" id="ARBA00022801"/>
    </source>
</evidence>
<dbReference type="NCBIfam" id="TIGR01488">
    <property type="entry name" value="HAD-SF-IB"/>
    <property type="match status" value="1"/>
</dbReference>
<reference evidence="7" key="1">
    <citation type="submission" date="2023-07" db="EMBL/GenBank/DDBJ databases">
        <title>30 novel species of actinomycetes from the DSMZ collection.</title>
        <authorList>
            <person name="Nouioui I."/>
        </authorList>
    </citation>
    <scope>NUCLEOTIDE SEQUENCE [LARGE SCALE GENOMIC DNA]</scope>
    <source>
        <strain evidence="7">DSM 44399</strain>
    </source>
</reference>
<dbReference type="Gene3D" id="3.40.50.1000">
    <property type="entry name" value="HAD superfamily/HAD-like"/>
    <property type="match status" value="1"/>
</dbReference>
<dbReference type="InterPro" id="IPR050582">
    <property type="entry name" value="HAD-like_SerB"/>
</dbReference>
<sequence>MASSAAFFDLDKTIIAKSSTLAFGRPFYQGGLINRRTVLRSAYAQFLFALAGADEDQMDRMRDYLTAMCAGWDVQQIRDIVTETLHEIIDPLVYNEAVDLIGEHKAAGRDIVIISSSGDEVVRPIGEMVGADHVIATRMVVNEGRYTGEVEFYAYGPHKAAGLRALAEERGYDLDQSFAYSDSITDVPMLEAVGHAYAVNPDKALRKLAVENGWPVLAFTNVVPLRERLSGLRPPQRVTGAVVAGTVAGLAGLAWHHRTRRASRV</sequence>
<keyword evidence="4" id="KW-0460">Magnesium</keyword>
<dbReference type="PANTHER" id="PTHR43344:SF13">
    <property type="entry name" value="PHOSPHATASE RV3661-RELATED"/>
    <property type="match status" value="1"/>
</dbReference>
<dbReference type="RefSeq" id="WP_311424537.1">
    <property type="nucleotide sequence ID" value="NZ_JAVREH010000037.1"/>
</dbReference>
<keyword evidence="2" id="KW-0479">Metal-binding</keyword>
<dbReference type="NCBIfam" id="TIGR01490">
    <property type="entry name" value="HAD-SF-IB-hyp1"/>
    <property type="match status" value="1"/>
</dbReference>
<accession>A0ABU2JEI3</accession>
<keyword evidence="3 6" id="KW-0378">Hydrolase</keyword>
<dbReference type="InterPro" id="IPR036412">
    <property type="entry name" value="HAD-like_sf"/>
</dbReference>
<dbReference type="Gene3D" id="1.20.1440.100">
    <property type="entry name" value="SG protein - dephosphorylation function"/>
    <property type="match status" value="1"/>
</dbReference>
<dbReference type="InterPro" id="IPR006385">
    <property type="entry name" value="HAD_hydro_SerB1"/>
</dbReference>
<comment type="similarity">
    <text evidence="1">Belongs to the HAD-like hydrolase superfamily. SerB family.</text>
</comment>
<evidence type="ECO:0000256" key="2">
    <source>
        <dbReference type="ARBA" id="ARBA00022723"/>
    </source>
</evidence>
<dbReference type="SUPFAM" id="SSF56784">
    <property type="entry name" value="HAD-like"/>
    <property type="match status" value="1"/>
</dbReference>
<feature type="transmembrane region" description="Helical" evidence="5">
    <location>
        <begin position="238"/>
        <end position="255"/>
    </location>
</feature>
<comment type="caution">
    <text evidence="6">The sequence shown here is derived from an EMBL/GenBank/DDBJ whole genome shotgun (WGS) entry which is preliminary data.</text>
</comment>
<evidence type="ECO:0000313" key="7">
    <source>
        <dbReference type="Proteomes" id="UP001183176"/>
    </source>
</evidence>
<evidence type="ECO:0000256" key="5">
    <source>
        <dbReference type="SAM" id="Phobius"/>
    </source>
</evidence>